<feature type="zinc finger region" description="C3H1-type" evidence="6">
    <location>
        <begin position="331"/>
        <end position="359"/>
    </location>
</feature>
<dbReference type="PROSITE" id="PS50103">
    <property type="entry name" value="ZF_C3H1"/>
    <property type="match status" value="5"/>
</dbReference>
<dbReference type="EMBL" id="KB870810">
    <property type="protein sequence ID" value="EOA20735.1"/>
    <property type="molecule type" value="Genomic_DNA"/>
</dbReference>
<evidence type="ECO:0000313" key="10">
    <source>
        <dbReference type="Proteomes" id="UP000029121"/>
    </source>
</evidence>
<dbReference type="Gene3D" id="2.30.30.1190">
    <property type="match status" value="1"/>
</dbReference>
<dbReference type="eggNOG" id="KOG1677">
    <property type="taxonomic scope" value="Eukaryota"/>
</dbReference>
<keyword evidence="5" id="KW-0238">DNA-binding</keyword>
<feature type="domain" description="C3H1-type" evidence="8">
    <location>
        <begin position="331"/>
        <end position="359"/>
    </location>
</feature>
<dbReference type="AlphaFoldDB" id="R0H793"/>
<feature type="domain" description="C3H1-type" evidence="8">
    <location>
        <begin position="136"/>
        <end position="164"/>
    </location>
</feature>
<dbReference type="SMART" id="SM00356">
    <property type="entry name" value="ZnF_C3H1"/>
    <property type="match status" value="5"/>
</dbReference>
<feature type="domain" description="C3H1-type" evidence="8">
    <location>
        <begin position="285"/>
        <end position="313"/>
    </location>
</feature>
<sequence>MDFDSRVPISRESISLSPLLHQNAMWQTNLGSDETMGGDGLYPERPGEPDCSYYIRTGLCRFGSTCRFNHPYDRKLVIATARTKGEYPERIGQPECEFYIKTGTCKFGVTCKFHHPRNKAGIDERVSVNVLGYPLRPNEDDCSYFLRTGHCKFGGSCKFNHPQTQSTKLMVSLRSPVYSALQSLTGQQSYSWPRTSYVANPPRFQDPSYASLGGLVSVQGWNAYGGQLGSLSPSGSDQDYRNQQQNDAEESSGSQGGVFSSGFHSGNSVPLGQYALPSENVFPERPGQLECEFYMKTGDCKFGTVCKFHHPRNRQTPAPDCVLSTVGLPLRPGEPLCVFYSRYGICKFGPSCKFDHPMRVFTYNSNAAAPSSSSSLHQETAITTQLRNLLVSSSVEATPPSSVSETTSAKDTTVDAQH</sequence>
<dbReference type="Gene3D" id="4.10.1000.10">
    <property type="entry name" value="Zinc finger, CCCH-type"/>
    <property type="match status" value="2"/>
</dbReference>
<reference evidence="10" key="1">
    <citation type="journal article" date="2013" name="Nat. Genet.">
        <title>The Capsella rubella genome and the genomic consequences of rapid mating system evolution.</title>
        <authorList>
            <person name="Slotte T."/>
            <person name="Hazzouri K.M."/>
            <person name="Agren J.A."/>
            <person name="Koenig D."/>
            <person name="Maumus F."/>
            <person name="Guo Y.L."/>
            <person name="Steige K."/>
            <person name="Platts A.E."/>
            <person name="Escobar J.S."/>
            <person name="Newman L.K."/>
            <person name="Wang W."/>
            <person name="Mandakova T."/>
            <person name="Vello E."/>
            <person name="Smith L.M."/>
            <person name="Henz S.R."/>
            <person name="Steffen J."/>
            <person name="Takuno S."/>
            <person name="Brandvain Y."/>
            <person name="Coop G."/>
            <person name="Andolfatto P."/>
            <person name="Hu T.T."/>
            <person name="Blanchette M."/>
            <person name="Clark R.M."/>
            <person name="Quesneville H."/>
            <person name="Nordborg M."/>
            <person name="Gaut B.S."/>
            <person name="Lysak M.A."/>
            <person name="Jenkins J."/>
            <person name="Grimwood J."/>
            <person name="Chapman J."/>
            <person name="Prochnik S."/>
            <person name="Shu S."/>
            <person name="Rokhsar D."/>
            <person name="Schmutz J."/>
            <person name="Weigel D."/>
            <person name="Wright S.I."/>
        </authorList>
    </citation>
    <scope>NUCLEOTIDE SEQUENCE [LARGE SCALE GENOMIC DNA]</scope>
    <source>
        <strain evidence="10">cv. Monte Gargano</strain>
    </source>
</reference>
<feature type="zinc finger region" description="C3H1-type" evidence="6">
    <location>
        <begin position="136"/>
        <end position="164"/>
    </location>
</feature>
<gene>
    <name evidence="9" type="ORF">CARUB_v10001057mg</name>
</gene>
<proteinExistence type="predicted"/>
<dbReference type="GO" id="GO:0008270">
    <property type="term" value="F:zinc ion binding"/>
    <property type="evidence" value="ECO:0007669"/>
    <property type="project" value="UniProtKB-KW"/>
</dbReference>
<evidence type="ECO:0000256" key="7">
    <source>
        <dbReference type="SAM" id="MobiDB-lite"/>
    </source>
</evidence>
<keyword evidence="1 6" id="KW-0479">Metal-binding</keyword>
<feature type="zinc finger region" description="C3H1-type" evidence="6">
    <location>
        <begin position="285"/>
        <end position="313"/>
    </location>
</feature>
<evidence type="ECO:0000256" key="4">
    <source>
        <dbReference type="ARBA" id="ARBA00022833"/>
    </source>
</evidence>
<dbReference type="InterPro" id="IPR036855">
    <property type="entry name" value="Znf_CCCH_sf"/>
</dbReference>
<feature type="domain" description="C3H1-type" evidence="8">
    <location>
        <begin position="45"/>
        <end position="73"/>
    </location>
</feature>
<dbReference type="GO" id="GO:0003677">
    <property type="term" value="F:DNA binding"/>
    <property type="evidence" value="ECO:0007669"/>
    <property type="project" value="UniProtKB-KW"/>
</dbReference>
<dbReference type="Pfam" id="PF00642">
    <property type="entry name" value="zf-CCCH"/>
    <property type="match status" value="5"/>
</dbReference>
<dbReference type="SUPFAM" id="SSF90229">
    <property type="entry name" value="CCCH zinc finger"/>
    <property type="match status" value="5"/>
</dbReference>
<dbReference type="PANTHER" id="PTHR12506">
    <property type="entry name" value="PROTEIN PHOSPHATASE RELATED"/>
    <property type="match status" value="1"/>
</dbReference>
<evidence type="ECO:0000256" key="2">
    <source>
        <dbReference type="ARBA" id="ARBA00022737"/>
    </source>
</evidence>
<dbReference type="Proteomes" id="UP000029121">
    <property type="component" value="Unassembled WGS sequence"/>
</dbReference>
<evidence type="ECO:0000256" key="1">
    <source>
        <dbReference type="ARBA" id="ARBA00022723"/>
    </source>
</evidence>
<evidence type="ECO:0000256" key="3">
    <source>
        <dbReference type="ARBA" id="ARBA00022771"/>
    </source>
</evidence>
<dbReference type="InterPro" id="IPR000571">
    <property type="entry name" value="Znf_CCCH"/>
</dbReference>
<evidence type="ECO:0000256" key="5">
    <source>
        <dbReference type="ARBA" id="ARBA00023125"/>
    </source>
</evidence>
<evidence type="ECO:0000313" key="9">
    <source>
        <dbReference type="EMBL" id="EOA20735.1"/>
    </source>
</evidence>
<feature type="region of interest" description="Disordered" evidence="7">
    <location>
        <begin position="394"/>
        <end position="418"/>
    </location>
</feature>
<keyword evidence="4 6" id="KW-0862">Zinc</keyword>
<protein>
    <recommendedName>
        <fullName evidence="8">C3H1-type domain-containing protein</fullName>
    </recommendedName>
</protein>
<feature type="zinc finger region" description="C3H1-type" evidence="6">
    <location>
        <begin position="90"/>
        <end position="118"/>
    </location>
</feature>
<feature type="zinc finger region" description="C3H1-type" evidence="6">
    <location>
        <begin position="45"/>
        <end position="73"/>
    </location>
</feature>
<evidence type="ECO:0000259" key="8">
    <source>
        <dbReference type="PROSITE" id="PS50103"/>
    </source>
</evidence>
<keyword evidence="2" id="KW-0677">Repeat</keyword>
<dbReference type="PANTHER" id="PTHR12506:SF18">
    <property type="entry name" value="ZINC FINGER CCCH DOMAIN-CONTAINING PROTEIN 33-RELATED"/>
    <property type="match status" value="1"/>
</dbReference>
<name>R0H793_9BRAS</name>
<feature type="region of interest" description="Disordered" evidence="7">
    <location>
        <begin position="232"/>
        <end position="259"/>
    </location>
</feature>
<dbReference type="FunFam" id="4.10.1000.10:FF:000028">
    <property type="entry name" value="Zinc finger nuclease 2"/>
    <property type="match status" value="1"/>
</dbReference>
<dbReference type="GO" id="GO:0003729">
    <property type="term" value="F:mRNA binding"/>
    <property type="evidence" value="ECO:0007669"/>
    <property type="project" value="TreeGrafter"/>
</dbReference>
<dbReference type="STRING" id="81985.R0H793"/>
<dbReference type="InterPro" id="IPR050974">
    <property type="entry name" value="Plant_ZF_CCCH"/>
</dbReference>
<keyword evidence="3 6" id="KW-0863">Zinc-finger</keyword>
<dbReference type="KEGG" id="crb:17882863"/>
<evidence type="ECO:0000256" key="6">
    <source>
        <dbReference type="PROSITE-ProRule" id="PRU00723"/>
    </source>
</evidence>
<dbReference type="OrthoDB" id="411372at2759"/>
<keyword evidence="10" id="KW-1185">Reference proteome</keyword>
<accession>R0H793</accession>
<organism evidence="9 10">
    <name type="scientific">Capsella rubella</name>
    <dbReference type="NCBI Taxonomy" id="81985"/>
    <lineage>
        <taxon>Eukaryota</taxon>
        <taxon>Viridiplantae</taxon>
        <taxon>Streptophyta</taxon>
        <taxon>Embryophyta</taxon>
        <taxon>Tracheophyta</taxon>
        <taxon>Spermatophyta</taxon>
        <taxon>Magnoliopsida</taxon>
        <taxon>eudicotyledons</taxon>
        <taxon>Gunneridae</taxon>
        <taxon>Pentapetalae</taxon>
        <taxon>rosids</taxon>
        <taxon>malvids</taxon>
        <taxon>Brassicales</taxon>
        <taxon>Brassicaceae</taxon>
        <taxon>Camelineae</taxon>
        <taxon>Capsella</taxon>
    </lineage>
</organism>
<feature type="domain" description="C3H1-type" evidence="8">
    <location>
        <begin position="90"/>
        <end position="118"/>
    </location>
</feature>